<evidence type="ECO:0000259" key="2">
    <source>
        <dbReference type="Pfam" id="PF22879"/>
    </source>
</evidence>
<dbReference type="AlphaFoldDB" id="A0A1C3VSB9"/>
<organism evidence="3 4">
    <name type="scientific">Rhizobium multihospitium</name>
    <dbReference type="NCBI Taxonomy" id="410764"/>
    <lineage>
        <taxon>Bacteria</taxon>
        <taxon>Pseudomonadati</taxon>
        <taxon>Pseudomonadota</taxon>
        <taxon>Alphaproteobacteria</taxon>
        <taxon>Hyphomicrobiales</taxon>
        <taxon>Rhizobiaceae</taxon>
        <taxon>Rhizobium/Agrobacterium group</taxon>
        <taxon>Rhizobium</taxon>
    </lineage>
</organism>
<dbReference type="EMBL" id="FMAG01000003">
    <property type="protein sequence ID" value="SCB30693.1"/>
    <property type="molecule type" value="Genomic_DNA"/>
</dbReference>
<sequence>MAEDQELQKFADHLRSEIGDRALGDADGGDFSENAFVNVVGEHLAEIGIVEDPVTCHFQTKVGSGVARLSGFAIPDDGERIDLIVASFAGSREPATLPAADVTRLARQAARALLAAKREVHLELETASDRYAMMERIHEVLAAGTAQARVVVITDGLSLARTIDPETIAGVEVTFEIYDLRRLMRTMRSGQTRETIDVELSVLGMPPIPCVPMPSGPEPYETYLAIIPGDTLYELYERYGPSILEYNVRAFLQAAGKVNRGIRDTIRDRPGYFMAYNNGISVTADEVRTQIRDGTTVVTGIRGLQIVNGGQTTASIHRARKRDRLDLSRVHVSAKITRLPLESVEEMVPQISRFANTQNVIQEADFSSNEPFHIVLERLSKDVWVPGERTRWFYERSRGQYQTALNIEGTTDARVRAFRERTPPANRISKTDLARYLNSWSRFPYVVSGGVQKNFIAYMKRMRDNRGNRWEPDEAFYRDAIAQAILFLAAQRIVRREGFPAYRINIATYLVSYLSHRTGGRLRLDHIWQRQSLSEELEELLRVWSYAIDRQIQTSAAGRNITEWAKKEACWAAMKQLDLPIEGSLPDEWGSEDLAPSGESAELPRDNHESLAVCMRLSAEQWFAIHLWGTRTGNLATWQCGIAHTLSSYAGAGWQRVPTIKQAQQGIRIIELAANKGFEGNIGPAQT</sequence>
<reference evidence="4" key="1">
    <citation type="submission" date="2016-08" db="EMBL/GenBank/DDBJ databases">
        <authorList>
            <person name="Varghese N."/>
            <person name="Submissions Spin"/>
        </authorList>
    </citation>
    <scope>NUCLEOTIDE SEQUENCE [LARGE SCALE GENOMIC DNA]</scope>
    <source>
        <strain evidence="4">HAMBI 2975</strain>
    </source>
</reference>
<keyword evidence="4" id="KW-1185">Reference proteome</keyword>
<dbReference type="RefSeq" id="WP_092712737.1">
    <property type="nucleotide sequence ID" value="NZ_FMAG01000003.1"/>
</dbReference>
<dbReference type="STRING" id="410764.GA0061103_4307"/>
<proteinExistence type="predicted"/>
<evidence type="ECO:0000259" key="1">
    <source>
        <dbReference type="Pfam" id="PF10592"/>
    </source>
</evidence>
<accession>A0A1C3VSB9</accession>
<dbReference type="Proteomes" id="UP000199101">
    <property type="component" value="Unassembled WGS sequence"/>
</dbReference>
<gene>
    <name evidence="3" type="ORF">GA0061103_4307</name>
</gene>
<evidence type="ECO:0000313" key="3">
    <source>
        <dbReference type="EMBL" id="SCB30693.1"/>
    </source>
</evidence>
<name>A0A1C3VSB9_9HYPH</name>
<dbReference type="InterPro" id="IPR055101">
    <property type="entry name" value="AIPR_N"/>
</dbReference>
<feature type="domain" description="Abortive infection phage resistance protein N-terminal" evidence="2">
    <location>
        <begin position="36"/>
        <end position="185"/>
    </location>
</feature>
<dbReference type="Pfam" id="PF10592">
    <property type="entry name" value="AIPR"/>
    <property type="match status" value="1"/>
</dbReference>
<feature type="domain" description="Abortive phage infection protein C-terminal" evidence="1">
    <location>
        <begin position="244"/>
        <end position="554"/>
    </location>
</feature>
<protein>
    <submittedName>
        <fullName evidence="3">AIPR protein</fullName>
    </submittedName>
</protein>
<dbReference type="Pfam" id="PF22879">
    <property type="entry name" value="AIPR_N"/>
    <property type="match status" value="1"/>
</dbReference>
<evidence type="ECO:0000313" key="4">
    <source>
        <dbReference type="Proteomes" id="UP000199101"/>
    </source>
</evidence>
<dbReference type="InterPro" id="IPR018891">
    <property type="entry name" value="AIPR_C"/>
</dbReference>
<dbReference type="OrthoDB" id="9806213at2"/>